<evidence type="ECO:0000256" key="1">
    <source>
        <dbReference type="SAM" id="MobiDB-lite"/>
    </source>
</evidence>
<dbReference type="OrthoDB" id="5851039at2759"/>
<dbReference type="AlphaFoldDB" id="A0A3P7XNQ5"/>
<organism evidence="2">
    <name type="scientific">Heligmosomoides polygyrus</name>
    <name type="common">Parasitic roundworm</name>
    <dbReference type="NCBI Taxonomy" id="6339"/>
    <lineage>
        <taxon>Eukaryota</taxon>
        <taxon>Metazoa</taxon>
        <taxon>Ecdysozoa</taxon>
        <taxon>Nematoda</taxon>
        <taxon>Chromadorea</taxon>
        <taxon>Rhabditida</taxon>
        <taxon>Rhabditina</taxon>
        <taxon>Rhabditomorpha</taxon>
        <taxon>Strongyloidea</taxon>
        <taxon>Heligmosomidae</taxon>
        <taxon>Heligmosomoides</taxon>
    </lineage>
</organism>
<proteinExistence type="predicted"/>
<evidence type="ECO:0000313" key="2">
    <source>
        <dbReference type="EMBL" id="VDO76061.1"/>
    </source>
</evidence>
<sequence length="109" mass="11927">MSRGVNRPYDRITYSTLRPSPQALPSPAQTSGCCPALVQTPTTSEFPDGLMTFVYDNDTCRTAVVATCSQTDPAFDLYAAIVANQEFFLDFGPNNITFSGTCNTTLQQW</sequence>
<protein>
    <submittedName>
        <fullName evidence="2">Uncharacterized protein</fullName>
    </submittedName>
</protein>
<feature type="region of interest" description="Disordered" evidence="1">
    <location>
        <begin position="1"/>
        <end position="30"/>
    </location>
</feature>
<gene>
    <name evidence="2" type="ORF">HPBE_LOCUS8362</name>
</gene>
<accession>A0A3P7XNQ5</accession>
<name>A0A3P7XNQ5_HELPZ</name>
<dbReference type="EMBL" id="UZAH01026131">
    <property type="protein sequence ID" value="VDO76061.1"/>
    <property type="molecule type" value="Genomic_DNA"/>
</dbReference>
<reference evidence="2" key="1">
    <citation type="submission" date="2018-11" db="EMBL/GenBank/DDBJ databases">
        <authorList>
            <consortium name="Pathogen Informatics"/>
        </authorList>
    </citation>
    <scope>NUCLEOTIDE SEQUENCE [LARGE SCALE GENOMIC DNA]</scope>
</reference>